<dbReference type="AlphaFoldDB" id="A0A2T3G5N9"/>
<gene>
    <name evidence="1" type="ORF">C7U54_01570</name>
</gene>
<evidence type="ECO:0000313" key="2">
    <source>
        <dbReference type="Proteomes" id="UP000240974"/>
    </source>
</evidence>
<proteinExistence type="predicted"/>
<dbReference type="RefSeq" id="WP_107029073.1">
    <property type="nucleotide sequence ID" value="NZ_PYLQ01000002.1"/>
</dbReference>
<keyword evidence="2" id="KW-1185">Reference proteome</keyword>
<name>A0A2T3G5N9_9FIRM</name>
<comment type="caution">
    <text evidence="1">The sequence shown here is derived from an EMBL/GenBank/DDBJ whole genome shotgun (WGS) entry which is preliminary data.</text>
</comment>
<organism evidence="1 2">
    <name type="scientific">Faecalibacillus intestinalis</name>
    <dbReference type="NCBI Taxonomy" id="1982626"/>
    <lineage>
        <taxon>Bacteria</taxon>
        <taxon>Bacillati</taxon>
        <taxon>Bacillota</taxon>
        <taxon>Erysipelotrichia</taxon>
        <taxon>Erysipelotrichales</taxon>
        <taxon>Coprobacillaceae</taxon>
        <taxon>Faecalibacillus</taxon>
    </lineage>
</organism>
<dbReference type="EMBL" id="PYLQ01000002">
    <property type="protein sequence ID" value="PST42854.1"/>
    <property type="molecule type" value="Genomic_DNA"/>
</dbReference>
<protein>
    <submittedName>
        <fullName evidence="1">Uncharacterized protein</fullName>
    </submittedName>
</protein>
<dbReference type="Proteomes" id="UP000240974">
    <property type="component" value="Unassembled WGS sequence"/>
</dbReference>
<reference evidence="1 2" key="1">
    <citation type="journal article" date="2019" name="Int. J. Syst. Evol. Microbiol.">
        <title>Faecalibacillus intestinalis gen. nov., sp. nov. and Faecalibacillus faecis sp. nov., isolated from human faeces.</title>
        <authorList>
            <person name="Seo B."/>
            <person name="Jeon K."/>
            <person name="Baek I."/>
            <person name="Lee Y.M."/>
            <person name="Baek K."/>
            <person name="Ko G."/>
        </authorList>
    </citation>
    <scope>NUCLEOTIDE SEQUENCE [LARGE SCALE GENOMIC DNA]</scope>
    <source>
        <strain evidence="1 2">SNUG30099</strain>
    </source>
</reference>
<evidence type="ECO:0000313" key="1">
    <source>
        <dbReference type="EMBL" id="PST42854.1"/>
    </source>
</evidence>
<accession>A0A2T3G5N9</accession>
<sequence length="120" mass="14040">MSINEINAEAKESLRKYFKNSQDVKHENEARKELTKEEIFESVAGEIKESEMKLEQRNQMRNTLQQDAKEAFEKVCGKKSEAKEVEHMTLEGMQKELKENTKHQMEYGNSLKQNTMNARA</sequence>